<feature type="signal peptide" evidence="1">
    <location>
        <begin position="1"/>
        <end position="20"/>
    </location>
</feature>
<sequence>MLHPVLRFFWLPLILSSVAQKLGEKSDFTHCCALDENPCQTCRPLWVGEEEMKCDEEVDIPSIVGFAHHIALHSDINVPPPVYKIIGFIKFRDPPVSEPVYKVKIILVRMNVNVQSLSTVYNTLFAQDFLAGDSADVVYEAKLSDLVFDDPLQVPDTVNYFIYRQYDDPQKTEEYRATFNKDPNYYNAMPRLQEFIGEQFAEGGFRYKVRLPKHRRLPPLRRFNASKDNPVVRTYLALDEPSEKV</sequence>
<organism evidence="2 3">
    <name type="scientific">Calicophoron daubneyi</name>
    <name type="common">Rumen fluke</name>
    <name type="synonym">Paramphistomum daubneyi</name>
    <dbReference type="NCBI Taxonomy" id="300641"/>
    <lineage>
        <taxon>Eukaryota</taxon>
        <taxon>Metazoa</taxon>
        <taxon>Spiralia</taxon>
        <taxon>Lophotrochozoa</taxon>
        <taxon>Platyhelminthes</taxon>
        <taxon>Trematoda</taxon>
        <taxon>Digenea</taxon>
        <taxon>Plagiorchiida</taxon>
        <taxon>Pronocephalata</taxon>
        <taxon>Paramphistomoidea</taxon>
        <taxon>Paramphistomidae</taxon>
        <taxon>Calicophoron</taxon>
    </lineage>
</organism>
<comment type="caution">
    <text evidence="2">The sequence shown here is derived from an EMBL/GenBank/DDBJ whole genome shotgun (WGS) entry which is preliminary data.</text>
</comment>
<dbReference type="Proteomes" id="UP001497525">
    <property type="component" value="Unassembled WGS sequence"/>
</dbReference>
<keyword evidence="1" id="KW-0732">Signal</keyword>
<feature type="chain" id="PRO_5043427490" evidence="1">
    <location>
        <begin position="21"/>
        <end position="245"/>
    </location>
</feature>
<gene>
    <name evidence="2" type="ORF">CDAUBV1_LOCUS15783</name>
</gene>
<accession>A0AAV2TUE2</accession>
<dbReference type="AlphaFoldDB" id="A0AAV2TUE2"/>
<evidence type="ECO:0000313" key="3">
    <source>
        <dbReference type="Proteomes" id="UP001497525"/>
    </source>
</evidence>
<evidence type="ECO:0000313" key="2">
    <source>
        <dbReference type="EMBL" id="CAL5140468.1"/>
    </source>
</evidence>
<dbReference type="EMBL" id="CAXLJL010000723">
    <property type="protein sequence ID" value="CAL5140468.1"/>
    <property type="molecule type" value="Genomic_DNA"/>
</dbReference>
<protein>
    <submittedName>
        <fullName evidence="2">Uncharacterized protein</fullName>
    </submittedName>
</protein>
<name>A0AAV2TUE2_CALDB</name>
<proteinExistence type="predicted"/>
<reference evidence="2" key="1">
    <citation type="submission" date="2024-06" db="EMBL/GenBank/DDBJ databases">
        <authorList>
            <person name="Liu X."/>
            <person name="Lenzi L."/>
            <person name="Haldenby T S."/>
            <person name="Uol C."/>
        </authorList>
    </citation>
    <scope>NUCLEOTIDE SEQUENCE</scope>
</reference>
<evidence type="ECO:0000256" key="1">
    <source>
        <dbReference type="SAM" id="SignalP"/>
    </source>
</evidence>